<feature type="region of interest" description="Disordered" evidence="2">
    <location>
        <begin position="88"/>
        <end position="164"/>
    </location>
</feature>
<feature type="compositionally biased region" description="Basic and acidic residues" evidence="2">
    <location>
        <begin position="456"/>
        <end position="467"/>
    </location>
</feature>
<feature type="compositionally biased region" description="Polar residues" evidence="2">
    <location>
        <begin position="93"/>
        <end position="108"/>
    </location>
</feature>
<feature type="compositionally biased region" description="Polar residues" evidence="2">
    <location>
        <begin position="20"/>
        <end position="31"/>
    </location>
</feature>
<feature type="compositionally biased region" description="Basic and acidic residues" evidence="2">
    <location>
        <begin position="139"/>
        <end position="150"/>
    </location>
</feature>
<dbReference type="GO" id="GO:0034451">
    <property type="term" value="C:centriolar satellite"/>
    <property type="evidence" value="ECO:0007669"/>
    <property type="project" value="TreeGrafter"/>
</dbReference>
<dbReference type="AlphaFoldDB" id="A0AAD9P288"/>
<dbReference type="GO" id="GO:0071539">
    <property type="term" value="P:protein localization to centrosome"/>
    <property type="evidence" value="ECO:0007669"/>
    <property type="project" value="TreeGrafter"/>
</dbReference>
<keyword evidence="1" id="KW-0175">Coiled coil</keyword>
<sequence length="816" mass="90585">MTCSIRLAQPETRSHPGVSSRVNNPVTVLSHSQEEHPLPPTAVVDSCTSTTCPQDIKDVTLSPPVKQKSPTVIPVKGEFALYSDCGTAEASPVTHNPRNTNRASSCATSKRLPVRSRASESQKSASSRMAAGVGARNTKSLDRDPKSSSRERKKRPPKTKAKAFSDMVDAEVQVGTSGGTHQCDCETATESSEHVTQVNVDEDMEKKCSTARSHLHTLSYLLKELKTVSDIAGHSATGHGEIGRLVGEMEQTVSSLLPGVTTLSWQTEIDLAMLPLRSENAQLRRRVRILTQQLKEKTREVEEAQKPDPTFEVVQLQMTEHQLRKDLSEERMAREKLVQEFALLEEDFRQVTSQKQELLQVLTNKERAHQKAMEETQQEVKELKAAQETGQREQEAHLTQVEEATGRVASLEISLRERDRELNHMQSLVRSLQSNMTSLLSDFHGSRLHMSDFDRTQTQPDVHRPDPVSEPNVVQRQERTNSLPTTTSDRDGQADSACYSRGSESLTPSTRSRRELNFNVNVQQHSQSHVSATANWAATIQQDNSPQHRREDVRSGPCSPPKRDSVGNTPTRSLRTEDLHHLCGFSPQEGDSSMATDYMVPPGVSPMRMLSERSERQSERAEAPSDAPTVKQMLVALAGKIQQQQMQDDHVTAAANHSSSTIYAESMEDADSTLEANPGEEVVWKNQKSDAHNETRYSVTDYFSKYRQRSQADTTESGPNGAVSHRPLQQAVYHDTDLDTTLSSIQDLTQLADESFASSLASSVSSLASSVSVDDQVFREGLNSLDATIAQIQQTIRQAMHRGQRAGNNQRTYVKR</sequence>
<dbReference type="Proteomes" id="UP001209878">
    <property type="component" value="Unassembled WGS sequence"/>
</dbReference>
<dbReference type="PANTHER" id="PTHR22367">
    <property type="entry name" value="COILED-COIL DOMAIN-CONTAINING PROTEIN 14"/>
    <property type="match status" value="1"/>
</dbReference>
<reference evidence="3" key="1">
    <citation type="journal article" date="2023" name="Mol. Biol. Evol.">
        <title>Third-Generation Sequencing Reveals the Adaptive Role of the Epigenome in Three Deep-Sea Polychaetes.</title>
        <authorList>
            <person name="Perez M."/>
            <person name="Aroh O."/>
            <person name="Sun Y."/>
            <person name="Lan Y."/>
            <person name="Juniper S.K."/>
            <person name="Young C.R."/>
            <person name="Angers B."/>
            <person name="Qian P.Y."/>
        </authorList>
    </citation>
    <scope>NUCLEOTIDE SEQUENCE</scope>
    <source>
        <strain evidence="3">R07B-5</strain>
    </source>
</reference>
<keyword evidence="4" id="KW-1185">Reference proteome</keyword>
<evidence type="ECO:0000256" key="1">
    <source>
        <dbReference type="SAM" id="Coils"/>
    </source>
</evidence>
<feature type="region of interest" description="Disordered" evidence="2">
    <location>
        <begin position="1"/>
        <end position="40"/>
    </location>
</feature>
<dbReference type="Pfam" id="PF15254">
    <property type="entry name" value="CCDC14"/>
    <property type="match status" value="1"/>
</dbReference>
<dbReference type="InterPro" id="IPR029343">
    <property type="entry name" value="CCDC14"/>
</dbReference>
<feature type="region of interest" description="Disordered" evidence="2">
    <location>
        <begin position="456"/>
        <end position="513"/>
    </location>
</feature>
<name>A0AAD9P288_RIDPI</name>
<evidence type="ECO:0000313" key="3">
    <source>
        <dbReference type="EMBL" id="KAK2186854.1"/>
    </source>
</evidence>
<proteinExistence type="predicted"/>
<feature type="compositionally biased region" description="Low complexity" evidence="2">
    <location>
        <begin position="115"/>
        <end position="130"/>
    </location>
</feature>
<feature type="region of interest" description="Disordered" evidence="2">
    <location>
        <begin position="541"/>
        <end position="576"/>
    </location>
</feature>
<feature type="region of interest" description="Disordered" evidence="2">
    <location>
        <begin position="609"/>
        <end position="628"/>
    </location>
</feature>
<dbReference type="PANTHER" id="PTHR22367:SF2">
    <property type="entry name" value="COILED-COIL DOMAIN-CONTAINING PROTEIN 14"/>
    <property type="match status" value="1"/>
</dbReference>
<feature type="coiled-coil region" evidence="1">
    <location>
        <begin position="327"/>
        <end position="393"/>
    </location>
</feature>
<feature type="compositionally biased region" description="Polar residues" evidence="2">
    <location>
        <begin position="472"/>
        <end position="487"/>
    </location>
</feature>
<accession>A0AAD9P288</accession>
<organism evidence="3 4">
    <name type="scientific">Ridgeia piscesae</name>
    <name type="common">Tubeworm</name>
    <dbReference type="NCBI Taxonomy" id="27915"/>
    <lineage>
        <taxon>Eukaryota</taxon>
        <taxon>Metazoa</taxon>
        <taxon>Spiralia</taxon>
        <taxon>Lophotrochozoa</taxon>
        <taxon>Annelida</taxon>
        <taxon>Polychaeta</taxon>
        <taxon>Sedentaria</taxon>
        <taxon>Canalipalpata</taxon>
        <taxon>Sabellida</taxon>
        <taxon>Siboglinidae</taxon>
        <taxon>Ridgeia</taxon>
    </lineage>
</organism>
<comment type="caution">
    <text evidence="3">The sequence shown here is derived from an EMBL/GenBank/DDBJ whole genome shotgun (WGS) entry which is preliminary data.</text>
</comment>
<feature type="compositionally biased region" description="Basic and acidic residues" evidence="2">
    <location>
        <begin position="610"/>
        <end position="623"/>
    </location>
</feature>
<feature type="compositionally biased region" description="Basic residues" evidence="2">
    <location>
        <begin position="151"/>
        <end position="161"/>
    </location>
</feature>
<evidence type="ECO:0000313" key="4">
    <source>
        <dbReference type="Proteomes" id="UP001209878"/>
    </source>
</evidence>
<evidence type="ECO:0000256" key="2">
    <source>
        <dbReference type="SAM" id="MobiDB-lite"/>
    </source>
</evidence>
<dbReference type="EMBL" id="JAODUO010000186">
    <property type="protein sequence ID" value="KAK2186854.1"/>
    <property type="molecule type" value="Genomic_DNA"/>
</dbReference>
<gene>
    <name evidence="3" type="ORF">NP493_186g00012</name>
</gene>
<protein>
    <submittedName>
        <fullName evidence="3">Uncharacterized protein</fullName>
    </submittedName>
</protein>